<evidence type="ECO:0000256" key="9">
    <source>
        <dbReference type="SAM" id="MobiDB-lite"/>
    </source>
</evidence>
<keyword evidence="12" id="KW-1185">Reference proteome</keyword>
<keyword evidence="8 10" id="KW-0472">Membrane</keyword>
<gene>
    <name evidence="11" type="ORF">JF75_04120</name>
</gene>
<feature type="region of interest" description="Disordered" evidence="9">
    <location>
        <begin position="245"/>
        <end position="265"/>
    </location>
</feature>
<evidence type="ECO:0000256" key="5">
    <source>
        <dbReference type="ARBA" id="ARBA00022683"/>
    </source>
</evidence>
<dbReference type="GO" id="GO:0005886">
    <property type="term" value="C:plasma membrane"/>
    <property type="evidence" value="ECO:0007669"/>
    <property type="project" value="UniProtKB-SubCell"/>
</dbReference>
<dbReference type="STRING" id="1218506.JF75_04120"/>
<feature type="transmembrane region" description="Helical" evidence="10">
    <location>
        <begin position="147"/>
        <end position="168"/>
    </location>
</feature>
<evidence type="ECO:0000313" key="12">
    <source>
        <dbReference type="Proteomes" id="UP000033612"/>
    </source>
</evidence>
<evidence type="ECO:0000313" key="11">
    <source>
        <dbReference type="EMBL" id="KJY59375.1"/>
    </source>
</evidence>
<feature type="transmembrane region" description="Helical" evidence="10">
    <location>
        <begin position="180"/>
        <end position="199"/>
    </location>
</feature>
<evidence type="ECO:0000256" key="4">
    <source>
        <dbReference type="ARBA" id="ARBA00022597"/>
    </source>
</evidence>
<organism evidence="11 12">
    <name type="scientific">Lactobacillus kimbladii</name>
    <dbReference type="NCBI Taxonomy" id="1218506"/>
    <lineage>
        <taxon>Bacteria</taxon>
        <taxon>Bacillati</taxon>
        <taxon>Bacillota</taxon>
        <taxon>Bacilli</taxon>
        <taxon>Lactobacillales</taxon>
        <taxon>Lactobacillaceae</taxon>
        <taxon>Lactobacillus</taxon>
    </lineage>
</organism>
<dbReference type="PANTHER" id="PTHR32502:SF8">
    <property type="entry name" value="N-ACETYLGALACTOSAMINE PERMEASE IIC COMPONENT 1"/>
    <property type="match status" value="1"/>
</dbReference>
<dbReference type="Pfam" id="PF03609">
    <property type="entry name" value="EII-Sor"/>
    <property type="match status" value="1"/>
</dbReference>
<reference evidence="11 12" key="1">
    <citation type="submission" date="2015-01" db="EMBL/GenBank/DDBJ databases">
        <title>Comparative genomics of the lactic acid bacteria isolated from the honey bee gut.</title>
        <authorList>
            <person name="Ellegaard K.M."/>
            <person name="Tamarit D."/>
            <person name="Javelind E."/>
            <person name="Olofsson T."/>
            <person name="Andersson S.G."/>
            <person name="Vasquez A."/>
        </authorList>
    </citation>
    <scope>NUCLEOTIDE SEQUENCE [LARGE SCALE GENOMIC DNA]</scope>
    <source>
        <strain evidence="11 12">Hma2</strain>
    </source>
</reference>
<keyword evidence="3" id="KW-1003">Cell membrane</keyword>
<keyword evidence="2" id="KW-0813">Transport</keyword>
<name>A0A0F4LLA3_9LACO</name>
<protein>
    <submittedName>
        <fullName evidence="11">PTS Man IIC</fullName>
    </submittedName>
</protein>
<evidence type="ECO:0000256" key="10">
    <source>
        <dbReference type="SAM" id="Phobius"/>
    </source>
</evidence>
<sequence length="265" mass="28241">MILKTFLIFLVGLLGYSEWLLGTSYLQRPIILGPLVGLVLGDLQSGIIMGATLELAMIGAVSIGAYDPPDLVSGSIIGISLAIETHAAPGAALTLGIPIAAIMQALGLATGQPLMLAFIHRCDSAAEKGNTKALTRNMLIAGYIQDWPGLVFIPLAFYFGSSTVAKLLNIIPQFVQDGMNVAAGLLPLLGFAMLAQMMMNKKVIAFFFFGFFLVAYGKISTTGVAIFAVIMAAIMYVFFDRDDKSQKGKDAQPSVEQEGDGFDEF</sequence>
<dbReference type="OrthoDB" id="7058816at2"/>
<dbReference type="HOGENOM" id="CLU_069101_2_0_9"/>
<evidence type="ECO:0000256" key="1">
    <source>
        <dbReference type="ARBA" id="ARBA00004651"/>
    </source>
</evidence>
<feature type="transmembrane region" description="Helical" evidence="10">
    <location>
        <begin position="219"/>
        <end position="239"/>
    </location>
</feature>
<keyword evidence="6 10" id="KW-0812">Transmembrane</keyword>
<dbReference type="InterPro" id="IPR050303">
    <property type="entry name" value="GatZ_KbaZ_carbometab"/>
</dbReference>
<comment type="caution">
    <text evidence="11">The sequence shown here is derived from an EMBL/GenBank/DDBJ whole genome shotgun (WGS) entry which is preliminary data.</text>
</comment>
<keyword evidence="7 10" id="KW-1133">Transmembrane helix</keyword>
<dbReference type="InterPro" id="IPR004700">
    <property type="entry name" value="PTS_IIC_man"/>
</dbReference>
<proteinExistence type="predicted"/>
<accession>A0A0F4LLA3</accession>
<evidence type="ECO:0000256" key="6">
    <source>
        <dbReference type="ARBA" id="ARBA00022692"/>
    </source>
</evidence>
<dbReference type="PATRIC" id="fig|1218506.3.peg.457"/>
<keyword evidence="5" id="KW-0598">Phosphotransferase system</keyword>
<dbReference type="AlphaFoldDB" id="A0A0F4LLA3"/>
<dbReference type="PROSITE" id="PS51106">
    <property type="entry name" value="PTS_EIIC_TYPE_4"/>
    <property type="match status" value="1"/>
</dbReference>
<dbReference type="Proteomes" id="UP000033612">
    <property type="component" value="Unassembled WGS sequence"/>
</dbReference>
<dbReference type="GO" id="GO:0009401">
    <property type="term" value="P:phosphoenolpyruvate-dependent sugar phosphotransferase system"/>
    <property type="evidence" value="ECO:0007669"/>
    <property type="project" value="UniProtKB-KW"/>
</dbReference>
<evidence type="ECO:0000256" key="7">
    <source>
        <dbReference type="ARBA" id="ARBA00022989"/>
    </source>
</evidence>
<comment type="subcellular location">
    <subcellularLocation>
        <location evidence="1">Cell membrane</location>
        <topology evidence="1">Multi-pass membrane protein</topology>
    </subcellularLocation>
</comment>
<evidence type="ECO:0000256" key="2">
    <source>
        <dbReference type="ARBA" id="ARBA00022448"/>
    </source>
</evidence>
<dbReference type="RefSeq" id="WP_046331647.1">
    <property type="nucleotide sequence ID" value="NZ_CAMLLZ010000006.1"/>
</dbReference>
<evidence type="ECO:0000256" key="3">
    <source>
        <dbReference type="ARBA" id="ARBA00022475"/>
    </source>
</evidence>
<feature type="transmembrane region" description="Helical" evidence="10">
    <location>
        <begin position="46"/>
        <end position="66"/>
    </location>
</feature>
<dbReference type="EMBL" id="JXLH01000006">
    <property type="protein sequence ID" value="KJY59375.1"/>
    <property type="molecule type" value="Genomic_DNA"/>
</dbReference>
<evidence type="ECO:0000256" key="8">
    <source>
        <dbReference type="ARBA" id="ARBA00023136"/>
    </source>
</evidence>
<dbReference type="PANTHER" id="PTHR32502">
    <property type="entry name" value="N-ACETYLGALACTOSAMINE PERMEASE II COMPONENT-RELATED"/>
    <property type="match status" value="1"/>
</dbReference>
<keyword evidence="4" id="KW-0762">Sugar transport</keyword>